<name>A0A1Y6CXV0_9GAMM</name>
<dbReference type="OrthoDB" id="9770517at2"/>
<gene>
    <name evidence="4" type="ORF">SAMN02949497_2537</name>
</gene>
<keyword evidence="2" id="KW-0564">Palmitate</keyword>
<dbReference type="GO" id="GO:0009279">
    <property type="term" value="C:cell outer membrane"/>
    <property type="evidence" value="ECO:0007669"/>
    <property type="project" value="UniProtKB-SubCell"/>
</dbReference>
<evidence type="ECO:0000256" key="3">
    <source>
        <dbReference type="SAM" id="Coils"/>
    </source>
</evidence>
<dbReference type="RefSeq" id="WP_085213201.1">
    <property type="nucleotide sequence ID" value="NZ_FXAM01000001.1"/>
</dbReference>
<evidence type="ECO:0000313" key="4">
    <source>
        <dbReference type="EMBL" id="SMF95187.1"/>
    </source>
</evidence>
<dbReference type="PANTHER" id="PTHR30203">
    <property type="entry name" value="OUTER MEMBRANE CATION EFFLUX PROTEIN"/>
    <property type="match status" value="1"/>
</dbReference>
<dbReference type="STRING" id="1760988.SAMN02949497_2537"/>
<feature type="coiled-coil region" evidence="3">
    <location>
        <begin position="147"/>
        <end position="174"/>
    </location>
</feature>
<dbReference type="InterPro" id="IPR003423">
    <property type="entry name" value="OMP_efflux"/>
</dbReference>
<dbReference type="PANTHER" id="PTHR30203:SF25">
    <property type="entry name" value="OUTER MEMBRANE PROTEIN-RELATED"/>
    <property type="match status" value="1"/>
</dbReference>
<comment type="subcellular location">
    <subcellularLocation>
        <location evidence="2">Cell outer membrane</location>
        <topology evidence="2">Lipid-anchor</topology>
    </subcellularLocation>
</comment>
<organism evidence="4 5">
    <name type="scientific">Methylomagnum ishizawai</name>
    <dbReference type="NCBI Taxonomy" id="1760988"/>
    <lineage>
        <taxon>Bacteria</taxon>
        <taxon>Pseudomonadati</taxon>
        <taxon>Pseudomonadota</taxon>
        <taxon>Gammaproteobacteria</taxon>
        <taxon>Methylococcales</taxon>
        <taxon>Methylococcaceae</taxon>
        <taxon>Methylomagnum</taxon>
    </lineage>
</organism>
<keyword evidence="5" id="KW-1185">Reference proteome</keyword>
<dbReference type="NCBIfam" id="TIGR01845">
    <property type="entry name" value="outer_NodT"/>
    <property type="match status" value="1"/>
</dbReference>
<dbReference type="Gene3D" id="1.20.1600.10">
    <property type="entry name" value="Outer membrane efflux proteins (OEP)"/>
    <property type="match status" value="1"/>
</dbReference>
<sequence>MKKHNNFRKPILPTLLAVQLAGCMVGPDYQKPKTDPGPGFANAQQPEFQTQGIEGAWWKQFKDPRLVKLIELAVLNNRDLKAAEANLRQARALFLDAGLDLFPHITTHANYTDQHRSFDSLNRRNFVPRDLKLYNTGFDAAWEVDIFGRIRRNIEAQEANIEAAEADRRALLVSVVSEVARNYFELRGHQNQLYVAQKNAENQTHTVELTQERLDAGVGTSLDTARAKAQLNTTLATVPPIDSLIHQDVHRIGVLTGQLPAALADELLKPEPIPPIPDLVQIGKPAELLRRRPDIRAAERQLASATASIGVITADLFPRVSFNGTFALEAQSFTGLGSAGSGAYSFGPRITWAALNLGQVYARIRAADASAEASLAQYEQTVLSALEETENALVNYNRVRERQVLLTSAAAESLEAYRLAHLRFDDGVENFLTVLDTEKRLLEDQRDLAQSQTATATTLVALYKALGGGWEEFGIPQADLPEAERLFSP</sequence>
<accession>A0A1Y6CXV0</accession>
<dbReference type="Pfam" id="PF02321">
    <property type="entry name" value="OEP"/>
    <property type="match status" value="2"/>
</dbReference>
<protein>
    <submittedName>
        <fullName evidence="4">Outer membrane protein, multidrug efflux system</fullName>
    </submittedName>
</protein>
<keyword evidence="2" id="KW-0449">Lipoprotein</keyword>
<dbReference type="EMBL" id="FXAM01000001">
    <property type="protein sequence ID" value="SMF95187.1"/>
    <property type="molecule type" value="Genomic_DNA"/>
</dbReference>
<dbReference type="AlphaFoldDB" id="A0A1Y6CXV0"/>
<keyword evidence="2" id="KW-0472">Membrane</keyword>
<keyword evidence="3" id="KW-0175">Coiled coil</keyword>
<dbReference type="SUPFAM" id="SSF56954">
    <property type="entry name" value="Outer membrane efflux proteins (OEP)"/>
    <property type="match status" value="1"/>
</dbReference>
<evidence type="ECO:0000256" key="2">
    <source>
        <dbReference type="RuleBase" id="RU362097"/>
    </source>
</evidence>
<evidence type="ECO:0000256" key="1">
    <source>
        <dbReference type="ARBA" id="ARBA00007613"/>
    </source>
</evidence>
<comment type="similarity">
    <text evidence="1 2">Belongs to the outer membrane factor (OMF) (TC 1.B.17) family.</text>
</comment>
<dbReference type="Proteomes" id="UP000192923">
    <property type="component" value="Unassembled WGS sequence"/>
</dbReference>
<dbReference type="Gene3D" id="2.20.200.10">
    <property type="entry name" value="Outer membrane efflux proteins (OEP)"/>
    <property type="match status" value="1"/>
</dbReference>
<proteinExistence type="inferred from homology"/>
<keyword evidence="2" id="KW-0812">Transmembrane</keyword>
<dbReference type="GO" id="GO:0015562">
    <property type="term" value="F:efflux transmembrane transporter activity"/>
    <property type="evidence" value="ECO:0007669"/>
    <property type="project" value="InterPro"/>
</dbReference>
<reference evidence="4 5" key="1">
    <citation type="submission" date="2016-12" db="EMBL/GenBank/DDBJ databases">
        <authorList>
            <person name="Song W.-J."/>
            <person name="Kurnit D.M."/>
        </authorList>
    </citation>
    <scope>NUCLEOTIDE SEQUENCE [LARGE SCALE GENOMIC DNA]</scope>
    <source>
        <strain evidence="4 5">175</strain>
    </source>
</reference>
<keyword evidence="2" id="KW-1134">Transmembrane beta strand</keyword>
<dbReference type="InterPro" id="IPR010131">
    <property type="entry name" value="MdtP/NodT-like"/>
</dbReference>
<evidence type="ECO:0000313" key="5">
    <source>
        <dbReference type="Proteomes" id="UP000192923"/>
    </source>
</evidence>